<dbReference type="Pfam" id="PF01979">
    <property type="entry name" value="Amidohydro_1"/>
    <property type="match status" value="1"/>
</dbReference>
<dbReference type="InterPro" id="IPR032466">
    <property type="entry name" value="Metal_Hydrolase"/>
</dbReference>
<dbReference type="InterPro" id="IPR011059">
    <property type="entry name" value="Metal-dep_hydrolase_composite"/>
</dbReference>
<dbReference type="SUPFAM" id="SSF51338">
    <property type="entry name" value="Composite domain of metallo-dependent hydrolases"/>
    <property type="match status" value="1"/>
</dbReference>
<proteinExistence type="predicted"/>
<comment type="caution">
    <text evidence="2">The sequence shown here is derived from an EMBL/GenBank/DDBJ whole genome shotgun (WGS) entry which is preliminary data.</text>
</comment>
<sequence>MSRISDYDNYVFNSGGFSGVYVSSCPIDHRAEGMMISEYAEQTGMDPFDAFCDILIRNNGLGLGIYFHMSESDVVEILTQPLCVLGTDGLIGRPGENPHPRAFGSTARAYDLLVRQKKLLSPEAMIHKMSGQAASFLGLSQKGRIADGMDADALLIDLEQFRDTATYQSGTARTQGILKTFIGGREIAPGQEI</sequence>
<dbReference type="AlphaFoldDB" id="A0A645I614"/>
<dbReference type="SUPFAM" id="SSF51556">
    <property type="entry name" value="Metallo-dependent hydrolases"/>
    <property type="match status" value="1"/>
</dbReference>
<evidence type="ECO:0000313" key="2">
    <source>
        <dbReference type="EMBL" id="MPN46550.1"/>
    </source>
</evidence>
<protein>
    <recommendedName>
        <fullName evidence="1">Amidohydrolase-related domain-containing protein</fullName>
    </recommendedName>
</protein>
<dbReference type="EMBL" id="VSSQ01107308">
    <property type="protein sequence ID" value="MPN46550.1"/>
    <property type="molecule type" value="Genomic_DNA"/>
</dbReference>
<reference evidence="2" key="1">
    <citation type="submission" date="2019-08" db="EMBL/GenBank/DDBJ databases">
        <authorList>
            <person name="Kucharzyk K."/>
            <person name="Murdoch R.W."/>
            <person name="Higgins S."/>
            <person name="Loffler F."/>
        </authorList>
    </citation>
    <scope>NUCLEOTIDE SEQUENCE</scope>
</reference>
<feature type="domain" description="Amidohydrolase-related" evidence="1">
    <location>
        <begin position="83"/>
        <end position="186"/>
    </location>
</feature>
<organism evidence="2">
    <name type="scientific">bioreactor metagenome</name>
    <dbReference type="NCBI Taxonomy" id="1076179"/>
    <lineage>
        <taxon>unclassified sequences</taxon>
        <taxon>metagenomes</taxon>
        <taxon>ecological metagenomes</taxon>
    </lineage>
</organism>
<gene>
    <name evidence="2" type="ORF">SDC9_194139</name>
</gene>
<dbReference type="Gene3D" id="3.20.20.140">
    <property type="entry name" value="Metal-dependent hydrolases"/>
    <property type="match status" value="1"/>
</dbReference>
<dbReference type="GO" id="GO:0016810">
    <property type="term" value="F:hydrolase activity, acting on carbon-nitrogen (but not peptide) bonds"/>
    <property type="evidence" value="ECO:0007669"/>
    <property type="project" value="InterPro"/>
</dbReference>
<dbReference type="InterPro" id="IPR006680">
    <property type="entry name" value="Amidohydro-rel"/>
</dbReference>
<name>A0A645I614_9ZZZZ</name>
<evidence type="ECO:0000259" key="1">
    <source>
        <dbReference type="Pfam" id="PF01979"/>
    </source>
</evidence>
<accession>A0A645I614</accession>